<evidence type="ECO:0000259" key="2">
    <source>
        <dbReference type="Pfam" id="PF00149"/>
    </source>
</evidence>
<dbReference type="PANTHER" id="PTHR30337">
    <property type="entry name" value="COMPONENT OF ATP-DEPENDENT DSDNA EXONUCLEASE"/>
    <property type="match status" value="1"/>
</dbReference>
<dbReference type="AlphaFoldDB" id="A0A367CIQ5"/>
<dbReference type="EMBL" id="LEPB01000001">
    <property type="protein sequence ID" value="RCA12242.1"/>
    <property type="molecule type" value="Genomic_DNA"/>
</dbReference>
<accession>A0A367CIQ5</accession>
<dbReference type="PANTHER" id="PTHR30337:SF7">
    <property type="entry name" value="PHOSPHOESTERASE"/>
    <property type="match status" value="1"/>
</dbReference>
<reference evidence="3 4" key="1">
    <citation type="submission" date="2015-06" db="EMBL/GenBank/DDBJ databases">
        <title>The Genome Sequence of Enterococcus durans 4EA1.</title>
        <authorList>
            <consortium name="The Broad Institute Genomics Platform"/>
            <consortium name="The Broad Institute Genome Sequencing Center for Infectious Disease"/>
            <person name="Earl A.M."/>
            <person name="Van Tyne D."/>
            <person name="Lebreton F."/>
            <person name="Saavedra J.T."/>
            <person name="Gilmore M.S."/>
            <person name="Manson Mcguire A."/>
            <person name="Clock S."/>
            <person name="Crupain M."/>
            <person name="Rangan U."/>
            <person name="Young S."/>
            <person name="Abouelleil A."/>
            <person name="Cao P."/>
            <person name="Chapman S.B."/>
            <person name="Griggs A."/>
            <person name="Priest M."/>
            <person name="Shea T."/>
            <person name="Wortman J."/>
            <person name="Nusbaum C."/>
            <person name="Birren B."/>
        </authorList>
    </citation>
    <scope>NUCLEOTIDE SEQUENCE [LARGE SCALE GENOMIC DNA]</scope>
    <source>
        <strain evidence="3 4">4EA1</strain>
    </source>
</reference>
<protein>
    <submittedName>
        <fullName evidence="3">Ser/Thr protein phosphatase</fullName>
    </submittedName>
</protein>
<dbReference type="InterPro" id="IPR014576">
    <property type="entry name" value="Pesterase_YhaO"/>
</dbReference>
<dbReference type="Pfam" id="PF00149">
    <property type="entry name" value="Metallophos"/>
    <property type="match status" value="1"/>
</dbReference>
<dbReference type="Gene3D" id="3.60.21.10">
    <property type="match status" value="1"/>
</dbReference>
<keyword evidence="1" id="KW-0378">Hydrolase</keyword>
<dbReference type="SUPFAM" id="SSF56300">
    <property type="entry name" value="Metallo-dependent phosphatases"/>
    <property type="match status" value="1"/>
</dbReference>
<feature type="domain" description="Calcineurin-like phosphoesterase" evidence="2">
    <location>
        <begin position="3"/>
        <end position="200"/>
    </location>
</feature>
<dbReference type="InterPro" id="IPR004843">
    <property type="entry name" value="Calcineurin-like_PHP"/>
</dbReference>
<dbReference type="STRING" id="53345.LIU_03520"/>
<dbReference type="PIRSF" id="PIRSF033091">
    <property type="entry name" value="Pesterase_YhaO"/>
    <property type="match status" value="1"/>
</dbReference>
<sequence>MIQFIHAADLHMDRSFEGLVNLDKRVQERLLIANLNVLSNIVDEAIKHAVDFVLLAGDSFHQPRPSLKIQKHFVDQMERLNQSNIDVYMIFGNHDYYQQERYWFKFPDNVHLFTSESVETKKLISKSKEEVAISGFSYLHQWIQQNKVVDFPLRDSVDYHIGMYHGEIGANEKGNYAPFHVSQMQDKGYDYWALGHIHVPMDLNEHGTINYPGAPQGHTQKETSARSILLVELDQGRSQIETLEVAEVYWEEKTISLKLAKTTQDILSIFKTQLETTSTKLSLLDIKVVDYTHLSHEVIERIQSGELLDYLTDKLSANLINIYVWRISIVNEELPNRVSLSVSEDLLEQLFETYHSPEIFQQILNEMYSHSEALRLIHEIPNYQEQTLNRAKELLDRDFVFEEDKE</sequence>
<evidence type="ECO:0000313" key="4">
    <source>
        <dbReference type="Proteomes" id="UP000252797"/>
    </source>
</evidence>
<dbReference type="InterPro" id="IPR041796">
    <property type="entry name" value="Mre11_N"/>
</dbReference>
<dbReference type="GeneID" id="56743082"/>
<proteinExistence type="predicted"/>
<comment type="caution">
    <text evidence="3">The sequence shown here is derived from an EMBL/GenBank/DDBJ whole genome shotgun (WGS) entry which is preliminary data.</text>
</comment>
<evidence type="ECO:0000256" key="1">
    <source>
        <dbReference type="ARBA" id="ARBA00022801"/>
    </source>
</evidence>
<dbReference type="InterPro" id="IPR050535">
    <property type="entry name" value="DNA_Repair-Maintenance_Comp"/>
</dbReference>
<dbReference type="GO" id="GO:0016787">
    <property type="term" value="F:hydrolase activity"/>
    <property type="evidence" value="ECO:0007669"/>
    <property type="project" value="UniProtKB-KW"/>
</dbReference>
<organism evidence="3 4">
    <name type="scientific">Enterococcus durans</name>
    <dbReference type="NCBI Taxonomy" id="53345"/>
    <lineage>
        <taxon>Bacteria</taxon>
        <taxon>Bacillati</taxon>
        <taxon>Bacillota</taxon>
        <taxon>Bacilli</taxon>
        <taxon>Lactobacillales</taxon>
        <taxon>Enterococcaceae</taxon>
        <taxon>Enterococcus</taxon>
    </lineage>
</organism>
<dbReference type="RefSeq" id="WP_081134870.1">
    <property type="nucleotide sequence ID" value="NZ_CABGIZ010000001.1"/>
</dbReference>
<gene>
    <name evidence="3" type="ORF">EA71_00449</name>
</gene>
<dbReference type="InterPro" id="IPR029052">
    <property type="entry name" value="Metallo-depent_PP-like"/>
</dbReference>
<name>A0A367CIQ5_9ENTE</name>
<dbReference type="CDD" id="cd00840">
    <property type="entry name" value="MPP_Mre11_N"/>
    <property type="match status" value="1"/>
</dbReference>
<evidence type="ECO:0000313" key="3">
    <source>
        <dbReference type="EMBL" id="RCA12242.1"/>
    </source>
</evidence>
<dbReference type="Proteomes" id="UP000252797">
    <property type="component" value="Unassembled WGS sequence"/>
</dbReference>